<organism evidence="3 4">
    <name type="scientific">Alkalibacillus salilacus</name>
    <dbReference type="NCBI Taxonomy" id="284582"/>
    <lineage>
        <taxon>Bacteria</taxon>
        <taxon>Bacillati</taxon>
        <taxon>Bacillota</taxon>
        <taxon>Bacilli</taxon>
        <taxon>Bacillales</taxon>
        <taxon>Bacillaceae</taxon>
        <taxon>Alkalibacillus</taxon>
    </lineage>
</organism>
<gene>
    <name evidence="3" type="ORF">J2S77_000478</name>
</gene>
<protein>
    <submittedName>
        <fullName evidence="3">Spore maturation protein A</fullName>
    </submittedName>
</protein>
<comment type="caution">
    <text evidence="3">The sequence shown here is derived from an EMBL/GenBank/DDBJ whole genome shotgun (WGS) entry which is preliminary data.</text>
</comment>
<feature type="transmembrane region" description="Helical" evidence="1">
    <location>
        <begin position="88"/>
        <end position="112"/>
    </location>
</feature>
<dbReference type="InterPro" id="IPR011642">
    <property type="entry name" value="Gate_dom"/>
</dbReference>
<dbReference type="Pfam" id="PF07670">
    <property type="entry name" value="Gate"/>
    <property type="match status" value="1"/>
</dbReference>
<evidence type="ECO:0000313" key="4">
    <source>
        <dbReference type="Proteomes" id="UP001224359"/>
    </source>
</evidence>
<evidence type="ECO:0000259" key="2">
    <source>
        <dbReference type="Pfam" id="PF07670"/>
    </source>
</evidence>
<feature type="transmembrane region" description="Helical" evidence="1">
    <location>
        <begin position="38"/>
        <end position="58"/>
    </location>
</feature>
<dbReference type="EMBL" id="JAUSTQ010000002">
    <property type="protein sequence ID" value="MDQ0158522.1"/>
    <property type="molecule type" value="Genomic_DNA"/>
</dbReference>
<evidence type="ECO:0000313" key="3">
    <source>
        <dbReference type="EMBL" id="MDQ0158522.1"/>
    </source>
</evidence>
<keyword evidence="1" id="KW-0472">Membrane</keyword>
<evidence type="ECO:0000256" key="1">
    <source>
        <dbReference type="SAM" id="Phobius"/>
    </source>
</evidence>
<sequence length="197" mass="21632">MVNIIWVGLAVIGIIYAFFNGTIEEVNEVIFQSAEEAVALTISLVSVLVFWLGIMRIAEKSGLLNSLAQLFKPLFTRLFPDIPADHPAMGYILSNVSANLFGLGNAATPLGIKAMHEMKVLNGDSEVASRSMITFLAINTSSVTLVPTTMIAIRMRYDSISPTDIVISTILATLVSSIGAILIDRYFYYRRKRRQAV</sequence>
<feature type="transmembrane region" description="Helical" evidence="1">
    <location>
        <begin position="165"/>
        <end position="188"/>
    </location>
</feature>
<dbReference type="Proteomes" id="UP001224359">
    <property type="component" value="Unassembled WGS sequence"/>
</dbReference>
<accession>A0ABT9VC69</accession>
<keyword evidence="1" id="KW-0812">Transmembrane</keyword>
<name>A0ABT9VC69_9BACI</name>
<dbReference type="RefSeq" id="WP_306974301.1">
    <property type="nucleotide sequence ID" value="NZ_JAUSTQ010000002.1"/>
</dbReference>
<keyword evidence="4" id="KW-1185">Reference proteome</keyword>
<reference evidence="3 4" key="1">
    <citation type="submission" date="2023-07" db="EMBL/GenBank/DDBJ databases">
        <title>Genomic Encyclopedia of Type Strains, Phase IV (KMG-IV): sequencing the most valuable type-strain genomes for metagenomic binning, comparative biology and taxonomic classification.</title>
        <authorList>
            <person name="Goeker M."/>
        </authorList>
    </citation>
    <scope>NUCLEOTIDE SEQUENCE [LARGE SCALE GENOMIC DNA]</scope>
    <source>
        <strain evidence="3 4">DSM 16460</strain>
    </source>
</reference>
<keyword evidence="1" id="KW-1133">Transmembrane helix</keyword>
<feature type="domain" description="Nucleoside transporter/FeoB GTPase Gate" evidence="2">
    <location>
        <begin position="42"/>
        <end position="150"/>
    </location>
</feature>
<proteinExistence type="predicted"/>
<feature type="transmembrane region" description="Helical" evidence="1">
    <location>
        <begin position="6"/>
        <end position="26"/>
    </location>
</feature>
<feature type="transmembrane region" description="Helical" evidence="1">
    <location>
        <begin position="133"/>
        <end position="153"/>
    </location>
</feature>